<reference evidence="3 4" key="1">
    <citation type="submission" date="2019-12" db="EMBL/GenBank/DDBJ databases">
        <title>Whole genome shotgun sequence of Streptomyces caniferus NBRC 15389.</title>
        <authorList>
            <person name="Ichikawa N."/>
            <person name="Kimura A."/>
            <person name="Kitahashi Y."/>
            <person name="Komaki H."/>
            <person name="Tamura T."/>
        </authorList>
    </citation>
    <scope>NUCLEOTIDE SEQUENCE [LARGE SCALE GENOMIC DNA]</scope>
    <source>
        <strain evidence="3 4">NBRC 15389</strain>
    </source>
</reference>
<comment type="caution">
    <text evidence="3">The sequence shown here is derived from an EMBL/GenBank/DDBJ whole genome shotgun (WGS) entry which is preliminary data.</text>
</comment>
<keyword evidence="2" id="KW-0472">Membrane</keyword>
<proteinExistence type="predicted"/>
<sequence>MGGGRAMDNGERPMGTVTGTTAAVRTATGRRRALLVVLMLLAVQLVSLARPAYACGCGAMVHDPKTTMAVNRETSVVRWDGKSEQIVMSLTVDGTAPDAAWIMPVPHRASVRLGDPGLFDRLTALTAPAVRTRHYFWPRNGDWPLDGASVGAAAPAPGARGPGVGVVGRERLGPFDVARLTATDPAALGNWLKSNGFQLPAALTSALRPYVTQRWEYVAIRLAPAEAHRRLTGTLDPLRLSFASDRLVYPMRLSRLAKTPQSLGLYVLAPHRMEPRSALGGTRPEVFFAGRITPEGALRDLAGAHRTFLTALDQRFPQPERITGDHELRRAAHDTAYQRVTYEDALLKVGGIPAWILAVGGVQVLLSAAVVPALALRRSRAGTPPPAVPVPPTP</sequence>
<gene>
    <name evidence="3" type="ORF">Scani_58880</name>
</gene>
<evidence type="ECO:0000256" key="1">
    <source>
        <dbReference type="SAM" id="MobiDB-lite"/>
    </source>
</evidence>
<dbReference type="Pfam" id="PF10092">
    <property type="entry name" value="DUF2330"/>
    <property type="match status" value="1"/>
</dbReference>
<evidence type="ECO:0000313" key="3">
    <source>
        <dbReference type="EMBL" id="GFE09620.1"/>
    </source>
</evidence>
<protein>
    <recommendedName>
        <fullName evidence="5">DUF2330 domain-containing protein</fullName>
    </recommendedName>
</protein>
<name>A0A640SEZ4_9ACTN</name>
<keyword evidence="2" id="KW-0812">Transmembrane</keyword>
<evidence type="ECO:0000313" key="4">
    <source>
        <dbReference type="Proteomes" id="UP000435837"/>
    </source>
</evidence>
<dbReference type="EMBL" id="BLIN01000005">
    <property type="protein sequence ID" value="GFE09620.1"/>
    <property type="molecule type" value="Genomic_DNA"/>
</dbReference>
<organism evidence="3 4">
    <name type="scientific">Streptomyces caniferus</name>
    <dbReference type="NCBI Taxonomy" id="285557"/>
    <lineage>
        <taxon>Bacteria</taxon>
        <taxon>Bacillati</taxon>
        <taxon>Actinomycetota</taxon>
        <taxon>Actinomycetes</taxon>
        <taxon>Kitasatosporales</taxon>
        <taxon>Streptomycetaceae</taxon>
        <taxon>Streptomyces</taxon>
    </lineage>
</organism>
<dbReference type="AlphaFoldDB" id="A0A640SEZ4"/>
<accession>A0A640SEZ4</accession>
<feature type="transmembrane region" description="Helical" evidence="2">
    <location>
        <begin position="354"/>
        <end position="376"/>
    </location>
</feature>
<evidence type="ECO:0008006" key="5">
    <source>
        <dbReference type="Google" id="ProtNLM"/>
    </source>
</evidence>
<evidence type="ECO:0000256" key="2">
    <source>
        <dbReference type="SAM" id="Phobius"/>
    </source>
</evidence>
<dbReference type="InterPro" id="IPR019283">
    <property type="entry name" value="DUF2330"/>
</dbReference>
<feature type="region of interest" description="Disordered" evidence="1">
    <location>
        <begin position="1"/>
        <end position="23"/>
    </location>
</feature>
<dbReference type="Proteomes" id="UP000435837">
    <property type="component" value="Unassembled WGS sequence"/>
</dbReference>
<keyword evidence="2" id="KW-1133">Transmembrane helix</keyword>